<evidence type="ECO:0008006" key="4">
    <source>
        <dbReference type="Google" id="ProtNLM"/>
    </source>
</evidence>
<gene>
    <name evidence="2" type="ORF">EA187_05185</name>
</gene>
<dbReference type="EMBL" id="SADD01000001">
    <property type="protein sequence ID" value="RVU48823.1"/>
    <property type="molecule type" value="Genomic_DNA"/>
</dbReference>
<dbReference type="RefSeq" id="WP_127779389.1">
    <property type="nucleotide sequence ID" value="NZ_SADD01000001.1"/>
</dbReference>
<feature type="region of interest" description="Disordered" evidence="1">
    <location>
        <begin position="30"/>
        <end position="84"/>
    </location>
</feature>
<accession>A0ABY0CYS5</accession>
<comment type="caution">
    <text evidence="2">The sequence shown here is derived from an EMBL/GenBank/DDBJ whole genome shotgun (WGS) entry which is preliminary data.</text>
</comment>
<protein>
    <recommendedName>
        <fullName evidence="4">DUF4382 domain-containing protein</fullName>
    </recommendedName>
</protein>
<reference evidence="2 3" key="1">
    <citation type="submission" date="2019-01" db="EMBL/GenBank/DDBJ databases">
        <title>Lujinxingia litoralis gen. nov., sp. nov. and Lujinxingia sediminis gen. nov., sp. nov., new members in the order Bradymonadales, isolated from coastal sediment.</title>
        <authorList>
            <person name="Li C.-M."/>
        </authorList>
    </citation>
    <scope>NUCLEOTIDE SEQUENCE [LARGE SCALE GENOMIC DNA]</scope>
    <source>
        <strain evidence="2 3">SEH01</strain>
    </source>
</reference>
<evidence type="ECO:0000313" key="2">
    <source>
        <dbReference type="EMBL" id="RVU48823.1"/>
    </source>
</evidence>
<keyword evidence="3" id="KW-1185">Reference proteome</keyword>
<evidence type="ECO:0000313" key="3">
    <source>
        <dbReference type="Proteomes" id="UP000282926"/>
    </source>
</evidence>
<evidence type="ECO:0000256" key="1">
    <source>
        <dbReference type="SAM" id="MobiDB-lite"/>
    </source>
</evidence>
<dbReference type="Proteomes" id="UP000282926">
    <property type="component" value="Unassembled WGS sequence"/>
</dbReference>
<name>A0ABY0CYS5_9DELT</name>
<organism evidence="2 3">
    <name type="scientific">Lujinxingia sediminis</name>
    <dbReference type="NCBI Taxonomy" id="2480984"/>
    <lineage>
        <taxon>Bacteria</taxon>
        <taxon>Deltaproteobacteria</taxon>
        <taxon>Bradymonadales</taxon>
        <taxon>Lujinxingiaceae</taxon>
        <taxon>Lujinxingia</taxon>
    </lineage>
</organism>
<feature type="compositionally biased region" description="Acidic residues" evidence="1">
    <location>
        <begin position="55"/>
        <end position="84"/>
    </location>
</feature>
<sequence>MMMWHVCLNRRGVPSVLLIAMLFAGCGSPQGSDIPTYIPDDAGGSEDRDSGAEPDGGDDPEDDVEGDVGSEADAADDEPDSGEDAPIELFFEDFHRVALTLPVGTTLRTPFELDELSTPVELLVVRELRGYNEVQNTENERVVMTVNDASFVGPEAGWDREELPRGRYDAYLENLGGASGTDVNNYLAVKIAATPRMLASVADHEGTIGDFTGFLGPGQASGTTFEAREGYAYVLRGVRGKNTVFVISTDQLPKIENQEPFAFIHTWDASDPELAPEPTVLDLDPGEYMVLVANNAGDERDHGSVMLIDEWLLK</sequence>
<proteinExistence type="predicted"/>